<feature type="compositionally biased region" description="Basic and acidic residues" evidence="1">
    <location>
        <begin position="77"/>
        <end position="88"/>
    </location>
</feature>
<proteinExistence type="predicted"/>
<feature type="transmembrane region" description="Helical" evidence="2">
    <location>
        <begin position="19"/>
        <end position="39"/>
    </location>
</feature>
<sequence length="122" mass="13754">MPSHDAESSRRELANRLDFVCFSIIILLYGAGAVLIAALEMAPVARASAMFVAVSPLAVWLAVMVVLRRYLEDREMSRKRYRRQLRESDLEEPEEPEPGPALVHVAPTVRLPQWRAVRGGRT</sequence>
<dbReference type="AlphaFoldDB" id="A0A932A928"/>
<gene>
    <name evidence="3" type="ORF">HYX28_06320</name>
</gene>
<evidence type="ECO:0000256" key="2">
    <source>
        <dbReference type="SAM" id="Phobius"/>
    </source>
</evidence>
<dbReference type="EMBL" id="JACPNR010000007">
    <property type="protein sequence ID" value="MBI2678378.1"/>
    <property type="molecule type" value="Genomic_DNA"/>
</dbReference>
<keyword evidence="2" id="KW-0812">Transmembrane</keyword>
<keyword evidence="2" id="KW-1133">Transmembrane helix</keyword>
<keyword evidence="2" id="KW-0472">Membrane</keyword>
<reference evidence="3" key="1">
    <citation type="submission" date="2020-07" db="EMBL/GenBank/DDBJ databases">
        <title>Huge and variable diversity of episymbiotic CPR bacteria and DPANN archaea in groundwater ecosystems.</title>
        <authorList>
            <person name="He C.Y."/>
            <person name="Keren R."/>
            <person name="Whittaker M."/>
            <person name="Farag I.F."/>
            <person name="Doudna J."/>
            <person name="Cate J.H.D."/>
            <person name="Banfield J.F."/>
        </authorList>
    </citation>
    <scope>NUCLEOTIDE SEQUENCE</scope>
    <source>
        <strain evidence="3">NC_groundwater_580_Pr5_B-0.1um_64_19</strain>
    </source>
</reference>
<feature type="region of interest" description="Disordered" evidence="1">
    <location>
        <begin position="77"/>
        <end position="106"/>
    </location>
</feature>
<organism evidence="3 4">
    <name type="scientific">Candidatus Korobacter versatilis</name>
    <dbReference type="NCBI Taxonomy" id="658062"/>
    <lineage>
        <taxon>Bacteria</taxon>
        <taxon>Pseudomonadati</taxon>
        <taxon>Acidobacteriota</taxon>
        <taxon>Terriglobia</taxon>
        <taxon>Terriglobales</taxon>
        <taxon>Candidatus Korobacteraceae</taxon>
        <taxon>Candidatus Korobacter</taxon>
    </lineage>
</organism>
<protein>
    <submittedName>
        <fullName evidence="3">Uncharacterized protein</fullName>
    </submittedName>
</protein>
<feature type="transmembrane region" description="Helical" evidence="2">
    <location>
        <begin position="51"/>
        <end position="71"/>
    </location>
</feature>
<evidence type="ECO:0000313" key="3">
    <source>
        <dbReference type="EMBL" id="MBI2678378.1"/>
    </source>
</evidence>
<comment type="caution">
    <text evidence="3">The sequence shown here is derived from an EMBL/GenBank/DDBJ whole genome shotgun (WGS) entry which is preliminary data.</text>
</comment>
<accession>A0A932A928</accession>
<evidence type="ECO:0000256" key="1">
    <source>
        <dbReference type="SAM" id="MobiDB-lite"/>
    </source>
</evidence>
<dbReference type="Proteomes" id="UP000779809">
    <property type="component" value="Unassembled WGS sequence"/>
</dbReference>
<evidence type="ECO:0000313" key="4">
    <source>
        <dbReference type="Proteomes" id="UP000779809"/>
    </source>
</evidence>
<name>A0A932A928_9BACT</name>